<dbReference type="NCBIfam" id="TIGR00710">
    <property type="entry name" value="efflux_Bcr_CflA"/>
    <property type="match status" value="1"/>
</dbReference>
<dbReference type="InterPro" id="IPR004812">
    <property type="entry name" value="Efflux_drug-R_Bcr/CmlA"/>
</dbReference>
<evidence type="ECO:0000313" key="12">
    <source>
        <dbReference type="Proteomes" id="UP001515480"/>
    </source>
</evidence>
<keyword evidence="3" id="KW-0813">Transport</keyword>
<evidence type="ECO:0000256" key="4">
    <source>
        <dbReference type="ARBA" id="ARBA00022475"/>
    </source>
</evidence>
<dbReference type="PANTHER" id="PTHR23502">
    <property type="entry name" value="MAJOR FACILITATOR SUPERFAMILY"/>
    <property type="match status" value="1"/>
</dbReference>
<dbReference type="GO" id="GO:0005886">
    <property type="term" value="C:plasma membrane"/>
    <property type="evidence" value="ECO:0007669"/>
    <property type="project" value="UniProtKB-SubCell"/>
</dbReference>
<feature type="transmembrane region" description="Helical" evidence="9">
    <location>
        <begin position="80"/>
        <end position="97"/>
    </location>
</feature>
<organism evidence="11 12">
    <name type="scientific">Prymnesium parvum</name>
    <name type="common">Toxic golden alga</name>
    <dbReference type="NCBI Taxonomy" id="97485"/>
    <lineage>
        <taxon>Eukaryota</taxon>
        <taxon>Haptista</taxon>
        <taxon>Haptophyta</taxon>
        <taxon>Prymnesiophyceae</taxon>
        <taxon>Prymnesiales</taxon>
        <taxon>Prymnesiaceae</taxon>
        <taxon>Prymnesium</taxon>
    </lineage>
</organism>
<dbReference type="InterPro" id="IPR011701">
    <property type="entry name" value="MFS"/>
</dbReference>
<dbReference type="Gene3D" id="1.20.1720.10">
    <property type="entry name" value="Multidrug resistance protein D"/>
    <property type="match status" value="1"/>
</dbReference>
<comment type="subcellular location">
    <subcellularLocation>
        <location evidence="1">Cell membrane</location>
        <topology evidence="1">Multi-pass membrane protein</topology>
    </subcellularLocation>
</comment>
<sequence length="489" mass="52450">MARADGEERPSCGLFTTLALLGAMGPLSVQTYIPSLPSMQESLHTSPSLVLLTLSSYLAAFATLQLIIGPISDVVGRRPILLSGLTTFVVASTLAALSPSIYFLLFARATQAFGAASAMVLTTSVLRDKYSAASRERIASNLSPVRSTAPLLAPVLGSFLEATFGWRSCFFFLAAYGLLSLVRVWGSLPESLPEDRRQPRLRCGSLLSNSAYVLRRREFLCYALPECAGFGGLFFWISSSPFILQEFYLIPVEYFGLIYSMTFVGAILGSFSSRRLRLALHLAPPQYYLFLSAVNAGAGLVLLVFAFTPLSVSSSVASQAWLQAGMIFYTICTSATLVQGQVQALEPFPTRAGAAAGLMGTMRSGMSCMISVAAGQIHSHLGHTPRPICVAISVMGCLKLLLHLLCRPASHGVSAEAPSKVLVTTSRAAQSSGHEVEISPEVERQVAELKEAHEAALRDMEESAARTARPASREVEHGRRGEETEAAKA</sequence>
<keyword evidence="5 9" id="KW-0812">Transmembrane</keyword>
<dbReference type="InterPro" id="IPR020846">
    <property type="entry name" value="MFS_dom"/>
</dbReference>
<reference evidence="11 12" key="1">
    <citation type="journal article" date="2024" name="Science">
        <title>Giant polyketide synthase enzymes in the biosynthesis of giant marine polyether toxins.</title>
        <authorList>
            <person name="Fallon T.R."/>
            <person name="Shende V.V."/>
            <person name="Wierzbicki I.H."/>
            <person name="Pendleton A.L."/>
            <person name="Watervoot N.F."/>
            <person name="Auber R.P."/>
            <person name="Gonzalez D.J."/>
            <person name="Wisecaver J.H."/>
            <person name="Moore B.S."/>
        </authorList>
    </citation>
    <scope>NUCLEOTIDE SEQUENCE [LARGE SCALE GENOMIC DNA]</scope>
    <source>
        <strain evidence="11 12">12B1</strain>
    </source>
</reference>
<dbReference type="GO" id="GO:1990961">
    <property type="term" value="P:xenobiotic detoxification by transmembrane export across the plasma membrane"/>
    <property type="evidence" value="ECO:0007669"/>
    <property type="project" value="InterPro"/>
</dbReference>
<feature type="transmembrane region" description="Helical" evidence="9">
    <location>
        <begin position="170"/>
        <end position="188"/>
    </location>
</feature>
<keyword evidence="12" id="KW-1185">Reference proteome</keyword>
<dbReference type="PANTHER" id="PTHR23502:SF132">
    <property type="entry name" value="POLYAMINE TRANSPORTER 2-RELATED"/>
    <property type="match status" value="1"/>
</dbReference>
<dbReference type="InterPro" id="IPR036259">
    <property type="entry name" value="MFS_trans_sf"/>
</dbReference>
<feature type="transmembrane region" description="Helical" evidence="9">
    <location>
        <begin position="257"/>
        <end position="276"/>
    </location>
</feature>
<feature type="transmembrane region" description="Helical" evidence="9">
    <location>
        <begin position="288"/>
        <end position="308"/>
    </location>
</feature>
<gene>
    <name evidence="11" type="ORF">AB1Y20_002151</name>
</gene>
<dbReference type="PROSITE" id="PS50850">
    <property type="entry name" value="MFS"/>
    <property type="match status" value="1"/>
</dbReference>
<feature type="compositionally biased region" description="Basic and acidic residues" evidence="8">
    <location>
        <begin position="471"/>
        <end position="489"/>
    </location>
</feature>
<evidence type="ECO:0000256" key="5">
    <source>
        <dbReference type="ARBA" id="ARBA00022692"/>
    </source>
</evidence>
<feature type="transmembrane region" description="Helical" evidence="9">
    <location>
        <begin position="12"/>
        <end position="29"/>
    </location>
</feature>
<accession>A0AB34JAE8</accession>
<dbReference type="PROSITE" id="PS00216">
    <property type="entry name" value="SUGAR_TRANSPORT_1"/>
    <property type="match status" value="1"/>
</dbReference>
<dbReference type="AlphaFoldDB" id="A0AB34JAE8"/>
<keyword evidence="4" id="KW-1003">Cell membrane</keyword>
<feature type="transmembrane region" description="Helical" evidence="9">
    <location>
        <begin position="320"/>
        <end position="338"/>
    </location>
</feature>
<dbReference type="GO" id="GO:0042910">
    <property type="term" value="F:xenobiotic transmembrane transporter activity"/>
    <property type="evidence" value="ECO:0007669"/>
    <property type="project" value="InterPro"/>
</dbReference>
<evidence type="ECO:0000256" key="1">
    <source>
        <dbReference type="ARBA" id="ARBA00004651"/>
    </source>
</evidence>
<dbReference type="Proteomes" id="UP001515480">
    <property type="component" value="Unassembled WGS sequence"/>
</dbReference>
<feature type="transmembrane region" description="Helical" evidence="9">
    <location>
        <begin position="49"/>
        <end position="68"/>
    </location>
</feature>
<feature type="domain" description="Major facilitator superfamily (MFS) profile" evidence="10">
    <location>
        <begin position="14"/>
        <end position="411"/>
    </location>
</feature>
<evidence type="ECO:0000256" key="3">
    <source>
        <dbReference type="ARBA" id="ARBA00022448"/>
    </source>
</evidence>
<evidence type="ECO:0000313" key="11">
    <source>
        <dbReference type="EMBL" id="KAL1515529.1"/>
    </source>
</evidence>
<comment type="similarity">
    <text evidence="2">Belongs to the major facilitator superfamily. Bcr/CmlA family.</text>
</comment>
<feature type="transmembrane region" description="Helical" evidence="9">
    <location>
        <begin position="219"/>
        <end position="237"/>
    </location>
</feature>
<evidence type="ECO:0000256" key="2">
    <source>
        <dbReference type="ARBA" id="ARBA00006236"/>
    </source>
</evidence>
<keyword evidence="7 9" id="KW-0472">Membrane</keyword>
<feature type="region of interest" description="Disordered" evidence="8">
    <location>
        <begin position="456"/>
        <end position="489"/>
    </location>
</feature>
<keyword evidence="6 9" id="KW-1133">Transmembrane helix</keyword>
<proteinExistence type="inferred from homology"/>
<evidence type="ECO:0000256" key="9">
    <source>
        <dbReference type="SAM" id="Phobius"/>
    </source>
</evidence>
<evidence type="ECO:0000256" key="7">
    <source>
        <dbReference type="ARBA" id="ARBA00023136"/>
    </source>
</evidence>
<protein>
    <recommendedName>
        <fullName evidence="10">Major facilitator superfamily (MFS) profile domain-containing protein</fullName>
    </recommendedName>
</protein>
<dbReference type="EMBL" id="JBGBPQ010000011">
    <property type="protein sequence ID" value="KAL1515529.1"/>
    <property type="molecule type" value="Genomic_DNA"/>
</dbReference>
<evidence type="ECO:0000259" key="10">
    <source>
        <dbReference type="PROSITE" id="PS50850"/>
    </source>
</evidence>
<comment type="caution">
    <text evidence="11">The sequence shown here is derived from an EMBL/GenBank/DDBJ whole genome shotgun (WGS) entry which is preliminary data.</text>
</comment>
<evidence type="ECO:0000256" key="8">
    <source>
        <dbReference type="SAM" id="MobiDB-lite"/>
    </source>
</evidence>
<dbReference type="CDD" id="cd17320">
    <property type="entry name" value="MFS_MdfA_MDR_like"/>
    <property type="match status" value="1"/>
</dbReference>
<dbReference type="InterPro" id="IPR005829">
    <property type="entry name" value="Sugar_transporter_CS"/>
</dbReference>
<name>A0AB34JAE8_PRYPA</name>
<dbReference type="SUPFAM" id="SSF103473">
    <property type="entry name" value="MFS general substrate transporter"/>
    <property type="match status" value="1"/>
</dbReference>
<dbReference type="Pfam" id="PF07690">
    <property type="entry name" value="MFS_1"/>
    <property type="match status" value="1"/>
</dbReference>
<evidence type="ECO:0000256" key="6">
    <source>
        <dbReference type="ARBA" id="ARBA00022989"/>
    </source>
</evidence>